<dbReference type="Proteomes" id="UP000016496">
    <property type="component" value="Unassembled WGS sequence"/>
</dbReference>
<keyword evidence="1" id="KW-0472">Membrane</keyword>
<keyword evidence="1" id="KW-0812">Transmembrane</keyword>
<dbReference type="EMBL" id="AWSV01000061">
    <property type="protein sequence ID" value="ERI85995.1"/>
    <property type="molecule type" value="Genomic_DNA"/>
</dbReference>
<keyword evidence="1" id="KW-1133">Transmembrane helix</keyword>
<comment type="caution">
    <text evidence="2">The sequence shown here is derived from an EMBL/GenBank/DDBJ whole genome shotgun (WGS) entry which is preliminary data.</text>
</comment>
<reference evidence="2 3" key="1">
    <citation type="submission" date="2013-08" db="EMBL/GenBank/DDBJ databases">
        <authorList>
            <person name="Weinstock G."/>
            <person name="Sodergren E."/>
            <person name="Wylie T."/>
            <person name="Fulton L."/>
            <person name="Fulton R."/>
            <person name="Fronick C."/>
            <person name="O'Laughlin M."/>
            <person name="Godfrey J."/>
            <person name="Miner T."/>
            <person name="Herter B."/>
            <person name="Appelbaum E."/>
            <person name="Cordes M."/>
            <person name="Lek S."/>
            <person name="Wollam A."/>
            <person name="Pepin K.H."/>
            <person name="Palsikar V.B."/>
            <person name="Mitreva M."/>
            <person name="Wilson R.K."/>
        </authorList>
    </citation>
    <scope>NUCLEOTIDE SEQUENCE [LARGE SCALE GENOMIC DNA]</scope>
    <source>
        <strain evidence="2 3">F0041</strain>
    </source>
</reference>
<accession>U2CN71</accession>
<name>U2CN71_9BACE</name>
<evidence type="ECO:0000313" key="2">
    <source>
        <dbReference type="EMBL" id="ERI85995.1"/>
    </source>
</evidence>
<evidence type="ECO:0000256" key="1">
    <source>
        <dbReference type="SAM" id="Phobius"/>
    </source>
</evidence>
<sequence>MSDDARWGKCRMSDGARILAGFARSVHPFIFSFVMRQATKMKRSQTD</sequence>
<gene>
    <name evidence="2" type="ORF">HMPREF1981_01193</name>
</gene>
<feature type="transmembrane region" description="Helical" evidence="1">
    <location>
        <begin position="16"/>
        <end position="35"/>
    </location>
</feature>
<organism evidence="2 3">
    <name type="scientific">Bacteroides pyogenes F0041</name>
    <dbReference type="NCBI Taxonomy" id="1321819"/>
    <lineage>
        <taxon>Bacteria</taxon>
        <taxon>Pseudomonadati</taxon>
        <taxon>Bacteroidota</taxon>
        <taxon>Bacteroidia</taxon>
        <taxon>Bacteroidales</taxon>
        <taxon>Bacteroidaceae</taxon>
        <taxon>Bacteroides</taxon>
    </lineage>
</organism>
<dbReference type="HOGENOM" id="CLU_3164824_0_0_10"/>
<dbReference type="AlphaFoldDB" id="U2CN71"/>
<proteinExistence type="predicted"/>
<evidence type="ECO:0000313" key="3">
    <source>
        <dbReference type="Proteomes" id="UP000016496"/>
    </source>
</evidence>
<protein>
    <submittedName>
        <fullName evidence="2">Uncharacterized protein</fullName>
    </submittedName>
</protein>